<protein>
    <submittedName>
        <fullName evidence="2">Uncharacterized protein</fullName>
    </submittedName>
</protein>
<proteinExistence type="predicted"/>
<feature type="transmembrane region" description="Helical" evidence="1">
    <location>
        <begin position="16"/>
        <end position="43"/>
    </location>
</feature>
<evidence type="ECO:0000313" key="2">
    <source>
        <dbReference type="EMBL" id="PIN17203.1"/>
    </source>
</evidence>
<keyword evidence="1" id="KW-0812">Transmembrane</keyword>
<keyword evidence="1" id="KW-0472">Membrane</keyword>
<accession>A0A2G9HID7</accession>
<organism evidence="2 3">
    <name type="scientific">Handroanthus impetiginosus</name>
    <dbReference type="NCBI Taxonomy" id="429701"/>
    <lineage>
        <taxon>Eukaryota</taxon>
        <taxon>Viridiplantae</taxon>
        <taxon>Streptophyta</taxon>
        <taxon>Embryophyta</taxon>
        <taxon>Tracheophyta</taxon>
        <taxon>Spermatophyta</taxon>
        <taxon>Magnoliopsida</taxon>
        <taxon>eudicotyledons</taxon>
        <taxon>Gunneridae</taxon>
        <taxon>Pentapetalae</taxon>
        <taxon>asterids</taxon>
        <taxon>lamiids</taxon>
        <taxon>Lamiales</taxon>
        <taxon>Bignoniaceae</taxon>
        <taxon>Crescentiina</taxon>
        <taxon>Tabebuia alliance</taxon>
        <taxon>Handroanthus</taxon>
    </lineage>
</organism>
<gene>
    <name evidence="2" type="ORF">CDL12_10135</name>
</gene>
<name>A0A2G9HID7_9LAMI</name>
<dbReference type="Proteomes" id="UP000231279">
    <property type="component" value="Unassembled WGS sequence"/>
</dbReference>
<evidence type="ECO:0000256" key="1">
    <source>
        <dbReference type="SAM" id="Phobius"/>
    </source>
</evidence>
<dbReference type="EMBL" id="NKXS01001710">
    <property type="protein sequence ID" value="PIN17203.1"/>
    <property type="molecule type" value="Genomic_DNA"/>
</dbReference>
<keyword evidence="1" id="KW-1133">Transmembrane helix</keyword>
<dbReference type="AlphaFoldDB" id="A0A2G9HID7"/>
<comment type="caution">
    <text evidence="2">The sequence shown here is derived from an EMBL/GenBank/DDBJ whole genome shotgun (WGS) entry which is preliminary data.</text>
</comment>
<sequence length="71" mass="8080">MKMKSCCNTGNLQGCYIYFAVLMLIWLCDFELLLILGSFVACLTWNFCIDFMHDATSAGLKFHVMLLLVFG</sequence>
<keyword evidence="3" id="KW-1185">Reference proteome</keyword>
<evidence type="ECO:0000313" key="3">
    <source>
        <dbReference type="Proteomes" id="UP000231279"/>
    </source>
</evidence>
<reference evidence="3" key="1">
    <citation type="journal article" date="2018" name="Gigascience">
        <title>Genome assembly of the Pink Ipe (Handroanthus impetiginosus, Bignoniaceae), a highly valued, ecologically keystone Neotropical timber forest tree.</title>
        <authorList>
            <person name="Silva-Junior O.B."/>
            <person name="Grattapaglia D."/>
            <person name="Novaes E."/>
            <person name="Collevatti R.G."/>
        </authorList>
    </citation>
    <scope>NUCLEOTIDE SEQUENCE [LARGE SCALE GENOMIC DNA]</scope>
    <source>
        <strain evidence="3">cv. UFG-1</strain>
    </source>
</reference>